<reference evidence="2 3" key="1">
    <citation type="submission" date="2024-05" db="EMBL/GenBank/DDBJ databases">
        <title>Halomonas sp. SSM6 16S ribosomal RNA gene Genome sequencing and assembly.</title>
        <authorList>
            <person name="Yook S."/>
        </authorList>
    </citation>
    <scope>NUCLEOTIDE SEQUENCE [LARGE SCALE GENOMIC DNA]</scope>
    <source>
        <strain evidence="2 3">SSM6</strain>
    </source>
</reference>
<gene>
    <name evidence="2" type="ORF">ABE960_14595</name>
</gene>
<protein>
    <submittedName>
        <fullName evidence="2">Uncharacterized protein</fullName>
    </submittedName>
</protein>
<feature type="compositionally biased region" description="Basic and acidic residues" evidence="1">
    <location>
        <begin position="69"/>
        <end position="80"/>
    </location>
</feature>
<accession>A0ABV1NIU5</accession>
<dbReference type="RefSeq" id="WP_349763030.1">
    <property type="nucleotide sequence ID" value="NZ_JBEGCJ010000007.1"/>
</dbReference>
<sequence>MGKIINKGLAKPDDPIFSTGPEISSNHASRGSSMTSSATTDGAAQGHDDRVGDFEDEADQDSSQASAQRPEKERQKERELFASMMRTRQFPIDQRLDNDATESSNSAASPPRDLVELVMRDHGVSREKAQQLIDESGVY</sequence>
<evidence type="ECO:0000256" key="1">
    <source>
        <dbReference type="SAM" id="MobiDB-lite"/>
    </source>
</evidence>
<proteinExistence type="predicted"/>
<dbReference type="Proteomes" id="UP001442468">
    <property type="component" value="Unassembled WGS sequence"/>
</dbReference>
<name>A0ABV1NIU5_9GAMM</name>
<feature type="compositionally biased region" description="Polar residues" evidence="1">
    <location>
        <begin position="21"/>
        <end position="42"/>
    </location>
</feature>
<dbReference type="EMBL" id="JBEGCJ010000007">
    <property type="protein sequence ID" value="MEQ6918745.1"/>
    <property type="molecule type" value="Genomic_DNA"/>
</dbReference>
<evidence type="ECO:0000313" key="2">
    <source>
        <dbReference type="EMBL" id="MEQ6918745.1"/>
    </source>
</evidence>
<feature type="region of interest" description="Disordered" evidence="1">
    <location>
        <begin position="1"/>
        <end position="113"/>
    </location>
</feature>
<comment type="caution">
    <text evidence="2">The sequence shown here is derived from an EMBL/GenBank/DDBJ whole genome shotgun (WGS) entry which is preliminary data.</text>
</comment>
<organism evidence="2 3">
    <name type="scientific">Halomonas aquatica</name>
    <dbReference type="NCBI Taxonomy" id="3151123"/>
    <lineage>
        <taxon>Bacteria</taxon>
        <taxon>Pseudomonadati</taxon>
        <taxon>Pseudomonadota</taxon>
        <taxon>Gammaproteobacteria</taxon>
        <taxon>Oceanospirillales</taxon>
        <taxon>Halomonadaceae</taxon>
        <taxon>Halomonas</taxon>
    </lineage>
</organism>
<keyword evidence="3" id="KW-1185">Reference proteome</keyword>
<evidence type="ECO:0000313" key="3">
    <source>
        <dbReference type="Proteomes" id="UP001442468"/>
    </source>
</evidence>